<name>A0A2P5DP65_PARAD</name>
<evidence type="ECO:0000313" key="2">
    <source>
        <dbReference type="Proteomes" id="UP000237105"/>
    </source>
</evidence>
<dbReference type="EMBL" id="JXTB01000025">
    <property type="protein sequence ID" value="PON75075.1"/>
    <property type="molecule type" value="Genomic_DNA"/>
</dbReference>
<keyword evidence="2" id="KW-1185">Reference proteome</keyword>
<reference evidence="2" key="1">
    <citation type="submission" date="2016-06" db="EMBL/GenBank/DDBJ databases">
        <title>Parallel loss of symbiosis genes in relatives of nitrogen-fixing non-legume Parasponia.</title>
        <authorList>
            <person name="Van Velzen R."/>
            <person name="Holmer R."/>
            <person name="Bu F."/>
            <person name="Rutten L."/>
            <person name="Van Zeijl A."/>
            <person name="Liu W."/>
            <person name="Santuari L."/>
            <person name="Cao Q."/>
            <person name="Sharma T."/>
            <person name="Shen D."/>
            <person name="Roswanjaya Y."/>
            <person name="Wardhani T."/>
            <person name="Kalhor M.S."/>
            <person name="Jansen J."/>
            <person name="Van den Hoogen J."/>
            <person name="Gungor B."/>
            <person name="Hartog M."/>
            <person name="Hontelez J."/>
            <person name="Verver J."/>
            <person name="Yang W.-C."/>
            <person name="Schijlen E."/>
            <person name="Repin R."/>
            <person name="Schilthuizen M."/>
            <person name="Schranz E."/>
            <person name="Heidstra R."/>
            <person name="Miyata K."/>
            <person name="Fedorova E."/>
            <person name="Kohlen W."/>
            <person name="Bisseling T."/>
            <person name="Smit S."/>
            <person name="Geurts R."/>
        </authorList>
    </citation>
    <scope>NUCLEOTIDE SEQUENCE [LARGE SCALE GENOMIC DNA]</scope>
    <source>
        <strain evidence="2">cv. WU1-14</strain>
    </source>
</reference>
<evidence type="ECO:0000313" key="1">
    <source>
        <dbReference type="EMBL" id="PON75075.1"/>
    </source>
</evidence>
<organism evidence="1 2">
    <name type="scientific">Parasponia andersonii</name>
    <name type="common">Sponia andersonii</name>
    <dbReference type="NCBI Taxonomy" id="3476"/>
    <lineage>
        <taxon>Eukaryota</taxon>
        <taxon>Viridiplantae</taxon>
        <taxon>Streptophyta</taxon>
        <taxon>Embryophyta</taxon>
        <taxon>Tracheophyta</taxon>
        <taxon>Spermatophyta</taxon>
        <taxon>Magnoliopsida</taxon>
        <taxon>eudicotyledons</taxon>
        <taxon>Gunneridae</taxon>
        <taxon>Pentapetalae</taxon>
        <taxon>rosids</taxon>
        <taxon>fabids</taxon>
        <taxon>Rosales</taxon>
        <taxon>Cannabaceae</taxon>
        <taxon>Parasponia</taxon>
    </lineage>
</organism>
<dbReference type="Proteomes" id="UP000237105">
    <property type="component" value="Unassembled WGS sequence"/>
</dbReference>
<comment type="caution">
    <text evidence="1">The sequence shown here is derived from an EMBL/GenBank/DDBJ whole genome shotgun (WGS) entry which is preliminary data.</text>
</comment>
<protein>
    <submittedName>
        <fullName evidence="1">Uncharacterized protein</fullName>
    </submittedName>
</protein>
<accession>A0A2P5DP65</accession>
<dbReference type="OrthoDB" id="10399911at2759"/>
<dbReference type="PANTHER" id="PTHR34835:SF34">
    <property type="entry name" value="OS08G0555500 PROTEIN"/>
    <property type="match status" value="1"/>
</dbReference>
<proteinExistence type="predicted"/>
<gene>
    <name evidence="1" type="ORF">PanWU01x14_044270</name>
</gene>
<dbReference type="AlphaFoldDB" id="A0A2P5DP65"/>
<sequence>MDKTDAEVHKVFSMVFAKLTDEEKANYGDVVEVSGDPKREIRHGEGDLQPETDVMKERELHSQCSFNRLHKIYEFLTLEQKEAIRRAEFGTFLHCNVPYVSTSLIMWLVENIDPSRCMFTLNGKKYKLSESSFENVMGIKDRGESVEFQGDVGISDPKDAIIGDKLRISMANLEEKLEESQDADDLFIARFTLVAIGSVLCPPSWVKLLNPGKEELPLCPLEDAKKKKRLPINYLKKHSIILSKGKDELMILKEEFASLRSLVVGFPEHVGQRIEEAEKTRNALIVDVKRLVEFVISQGYVRTKEDDNVMNVDEGENIIETSVGRIRKSSGATSKAKGNNLKGQEWC</sequence>
<dbReference type="PANTHER" id="PTHR34835">
    <property type="entry name" value="OS07G0283600 PROTEIN-RELATED"/>
    <property type="match status" value="1"/>
</dbReference>
<dbReference type="STRING" id="3476.A0A2P5DP65"/>